<evidence type="ECO:0000256" key="11">
    <source>
        <dbReference type="RuleBase" id="RU003357"/>
    </source>
</evidence>
<evidence type="ECO:0000256" key="2">
    <source>
        <dbReference type="ARBA" id="ARBA00022448"/>
    </source>
</evidence>
<dbReference type="InterPro" id="IPR037066">
    <property type="entry name" value="Plug_dom_sf"/>
</dbReference>
<keyword evidence="4 10" id="KW-0812">Transmembrane</keyword>
<dbReference type="RefSeq" id="WP_353896790.1">
    <property type="nucleotide sequence ID" value="NZ_JBEVCJ010000018.1"/>
</dbReference>
<dbReference type="Proteomes" id="UP001548189">
    <property type="component" value="Unassembled WGS sequence"/>
</dbReference>
<dbReference type="CDD" id="cd01347">
    <property type="entry name" value="ligand_gated_channel"/>
    <property type="match status" value="1"/>
</dbReference>
<feature type="signal peptide" evidence="12">
    <location>
        <begin position="1"/>
        <end position="21"/>
    </location>
</feature>
<dbReference type="InterPro" id="IPR039426">
    <property type="entry name" value="TonB-dep_rcpt-like"/>
</dbReference>
<sequence length="612" mass="69305">MKKQFLLRATVLAIASSGSLATIADDAVESQSQDEKIVVTANRIQQDINDTLTDVEIITRADIEKIQPRSLIDLLVNVSGLDSVQKGGHAQDSSLFVRGANSNQVLVLIDGVRVGSATLGEKSISNIPMAQVERVEIVKGPRAAIWGSDAIGGVIQIFTRRYLSSESRIGVTMGSNDSAEVDVALGFGDETLNNTVTYSHKKSDGFDVRIDDENDDDGFKNDSIAMRGSYQKSEHHTFDWVAQVDKGQYDFDTSYLGNQSHYKNHFWNLRYLYHTNEWNHQLAWSVNRDRFYSVGNGVTRATAGNYETRREQYNYLTRHQINQEFSFSGGIEWLLDDIRHTTSDYALKQRESKSAQIGFNYIGELWLADLAVRYDDIQRVNSETSVNFGIGFRIADNHLLSINYAEGFKAPTFNDLYYPYGGNPELNFELSDNIELVYKGDIFGGRLTVSVYESEIENLIQWTPDSEGAWTPQNVGEAEISGVDLTYKLTHGNWSHQLTASHTKAENTTTKQQLLRRAKEQAGYQLSYAEQQLDWFAQIQYVGERPDNDFQTYSPMMLDSYVRLNLGVAYELNTNWKFQLKVNDALDEAPTQVSGYYPVEREFYFTVSYQTN</sequence>
<keyword evidence="15" id="KW-0675">Receptor</keyword>
<dbReference type="InterPro" id="IPR036942">
    <property type="entry name" value="Beta-barrel_TonB_sf"/>
</dbReference>
<feature type="chain" id="PRO_5045335303" evidence="12">
    <location>
        <begin position="22"/>
        <end position="612"/>
    </location>
</feature>
<dbReference type="PANTHER" id="PTHR30069:SF53">
    <property type="entry name" value="COLICIN I RECEPTOR-RELATED"/>
    <property type="match status" value="1"/>
</dbReference>
<evidence type="ECO:0000256" key="1">
    <source>
        <dbReference type="ARBA" id="ARBA00004571"/>
    </source>
</evidence>
<keyword evidence="7 11" id="KW-0798">TonB box</keyword>
<dbReference type="Gene3D" id="2.40.170.20">
    <property type="entry name" value="TonB-dependent receptor, beta-barrel domain"/>
    <property type="match status" value="1"/>
</dbReference>
<gene>
    <name evidence="15" type="ORF">ABVT43_13775</name>
</gene>
<keyword evidence="8 10" id="KW-0472">Membrane</keyword>
<dbReference type="Gene3D" id="2.170.130.10">
    <property type="entry name" value="TonB-dependent receptor, plug domain"/>
    <property type="match status" value="1"/>
</dbReference>
<evidence type="ECO:0000313" key="15">
    <source>
        <dbReference type="EMBL" id="MET1256204.1"/>
    </source>
</evidence>
<feature type="domain" description="TonB-dependent receptor plug" evidence="14">
    <location>
        <begin position="48"/>
        <end position="154"/>
    </location>
</feature>
<dbReference type="PANTHER" id="PTHR30069">
    <property type="entry name" value="TONB-DEPENDENT OUTER MEMBRANE RECEPTOR"/>
    <property type="match status" value="1"/>
</dbReference>
<dbReference type="InterPro" id="IPR000531">
    <property type="entry name" value="Beta-barrel_TonB"/>
</dbReference>
<evidence type="ECO:0000259" key="14">
    <source>
        <dbReference type="Pfam" id="PF07715"/>
    </source>
</evidence>
<evidence type="ECO:0000256" key="4">
    <source>
        <dbReference type="ARBA" id="ARBA00022692"/>
    </source>
</evidence>
<keyword evidence="16" id="KW-1185">Reference proteome</keyword>
<dbReference type="EMBL" id="JBEVCJ010000018">
    <property type="protein sequence ID" value="MET1256204.1"/>
    <property type="molecule type" value="Genomic_DNA"/>
</dbReference>
<keyword evidence="2 10" id="KW-0813">Transport</keyword>
<dbReference type="InterPro" id="IPR012910">
    <property type="entry name" value="Plug_dom"/>
</dbReference>
<reference evidence="15 16" key="1">
    <citation type="submission" date="2024-06" db="EMBL/GenBank/DDBJ databases">
        <authorList>
            <person name="Li F."/>
        </authorList>
    </citation>
    <scope>NUCLEOTIDE SEQUENCE [LARGE SCALE GENOMIC DNA]</scope>
    <source>
        <strain evidence="15 16">GXAS 311</strain>
    </source>
</reference>
<evidence type="ECO:0000256" key="9">
    <source>
        <dbReference type="ARBA" id="ARBA00023237"/>
    </source>
</evidence>
<evidence type="ECO:0000256" key="5">
    <source>
        <dbReference type="ARBA" id="ARBA00022729"/>
    </source>
</evidence>
<evidence type="ECO:0000256" key="6">
    <source>
        <dbReference type="ARBA" id="ARBA00023065"/>
    </source>
</evidence>
<evidence type="ECO:0000259" key="13">
    <source>
        <dbReference type="Pfam" id="PF00593"/>
    </source>
</evidence>
<evidence type="ECO:0000256" key="12">
    <source>
        <dbReference type="SAM" id="SignalP"/>
    </source>
</evidence>
<dbReference type="PROSITE" id="PS52016">
    <property type="entry name" value="TONB_DEPENDENT_REC_3"/>
    <property type="match status" value="1"/>
</dbReference>
<dbReference type="SUPFAM" id="SSF56935">
    <property type="entry name" value="Porins"/>
    <property type="match status" value="1"/>
</dbReference>
<keyword evidence="5 12" id="KW-0732">Signal</keyword>
<dbReference type="Pfam" id="PF07715">
    <property type="entry name" value="Plug"/>
    <property type="match status" value="1"/>
</dbReference>
<name>A0ABV2BWD1_9GAMM</name>
<evidence type="ECO:0000256" key="3">
    <source>
        <dbReference type="ARBA" id="ARBA00022452"/>
    </source>
</evidence>
<feature type="domain" description="TonB-dependent receptor-like beta-barrel" evidence="13">
    <location>
        <begin position="195"/>
        <end position="583"/>
    </location>
</feature>
<evidence type="ECO:0000313" key="16">
    <source>
        <dbReference type="Proteomes" id="UP001548189"/>
    </source>
</evidence>
<comment type="subcellular location">
    <subcellularLocation>
        <location evidence="1 10">Cell outer membrane</location>
        <topology evidence="1 10">Multi-pass membrane protein</topology>
    </subcellularLocation>
</comment>
<organism evidence="15 16">
    <name type="scientific">Aliikangiella maris</name>
    <dbReference type="NCBI Taxonomy" id="3162458"/>
    <lineage>
        <taxon>Bacteria</taxon>
        <taxon>Pseudomonadati</taxon>
        <taxon>Pseudomonadota</taxon>
        <taxon>Gammaproteobacteria</taxon>
        <taxon>Oceanospirillales</taxon>
        <taxon>Pleioneaceae</taxon>
        <taxon>Aliikangiella</taxon>
    </lineage>
</organism>
<evidence type="ECO:0000256" key="10">
    <source>
        <dbReference type="PROSITE-ProRule" id="PRU01360"/>
    </source>
</evidence>
<keyword evidence="6" id="KW-0406">Ion transport</keyword>
<comment type="similarity">
    <text evidence="10 11">Belongs to the TonB-dependent receptor family.</text>
</comment>
<evidence type="ECO:0000256" key="8">
    <source>
        <dbReference type="ARBA" id="ARBA00023136"/>
    </source>
</evidence>
<evidence type="ECO:0000256" key="7">
    <source>
        <dbReference type="ARBA" id="ARBA00023077"/>
    </source>
</evidence>
<accession>A0ABV2BWD1</accession>
<dbReference type="Pfam" id="PF00593">
    <property type="entry name" value="TonB_dep_Rec_b-barrel"/>
    <property type="match status" value="1"/>
</dbReference>
<keyword evidence="9 10" id="KW-0998">Cell outer membrane</keyword>
<comment type="caution">
    <text evidence="15">The sequence shown here is derived from an EMBL/GenBank/DDBJ whole genome shotgun (WGS) entry which is preliminary data.</text>
</comment>
<protein>
    <submittedName>
        <fullName evidence="15">TonB-dependent receptor</fullName>
    </submittedName>
</protein>
<proteinExistence type="inferred from homology"/>
<keyword evidence="3 10" id="KW-1134">Transmembrane beta strand</keyword>